<dbReference type="AlphaFoldDB" id="A0A0R1TWU7"/>
<evidence type="ECO:0000256" key="1">
    <source>
        <dbReference type="ARBA" id="ARBA00004651"/>
    </source>
</evidence>
<evidence type="ECO:0000256" key="3">
    <source>
        <dbReference type="ARBA" id="ARBA00022692"/>
    </source>
</evidence>
<feature type="coiled-coil region" evidence="6">
    <location>
        <begin position="243"/>
        <end position="345"/>
    </location>
</feature>
<dbReference type="Pfam" id="PF12704">
    <property type="entry name" value="MacB_PCD"/>
    <property type="match status" value="1"/>
</dbReference>
<feature type="transmembrane region" description="Helical" evidence="7">
    <location>
        <begin position="468"/>
        <end position="488"/>
    </location>
</feature>
<feature type="transmembrane region" description="Helical" evidence="7">
    <location>
        <begin position="420"/>
        <end position="448"/>
    </location>
</feature>
<evidence type="ECO:0000256" key="2">
    <source>
        <dbReference type="ARBA" id="ARBA00022475"/>
    </source>
</evidence>
<protein>
    <submittedName>
        <fullName evidence="10">ABC transporter permease</fullName>
    </submittedName>
</protein>
<dbReference type="OrthoDB" id="5137249at2"/>
<gene>
    <name evidence="10" type="ORF">FC50_GL002006</name>
</gene>
<keyword evidence="11" id="KW-1185">Reference proteome</keyword>
<evidence type="ECO:0000256" key="5">
    <source>
        <dbReference type="ARBA" id="ARBA00023136"/>
    </source>
</evidence>
<dbReference type="PANTHER" id="PTHR30287:SF1">
    <property type="entry name" value="INNER MEMBRANE PROTEIN"/>
    <property type="match status" value="1"/>
</dbReference>
<sequence length="905" mass="99467">MKMLNKNIAREFKMSLARYISVSALLMLGVFVLIGLNVTGPNMRKTAQTAYNTEQLADAKVTSTVSLSTKDRTAIKNLAGIKKTEFGYTTDTVIKNTKHALRVQSNPKTLSKLTITKGHRATTAKQIVLSDKLRGQYKLGDHITVAAGKSNGSTGLTHKTFTIVGFATSTEYLKKDSLGSTSLGSGTLYGFAYTTTGAFSSTKPNVARLAFTNSKGAAYSTAYEHYATKQVDKLQKKLNRRNRARVAKLRQDLTKQINDAETNIAKNTTAITNAETELSAAQSQLDTQMIQAKAAQSSSTVATLTIKQQALDQQRAKLKTQKQALKDARGKLTEAKSSKRQLKDVTLTIASRNDFNEGYNNYGEDAARIDALGKSFPAFFFLIAILVSFTTMRRMVEEKRIEMGTLRALGYTKGQVMREFLVYSVTTAVTGTVLGSILGLLVLPRIIFRAYTANFNFSNLQLALHPEFIAAGFALALFSTVLASWLAAHSSLKTITAELMLPKPPVSGSLILLERITPIWMRMSFSHKVTARNLFRYKGRMLMTIIGVAGATALMITGFGIRDSLNTIIDRQFGQISQYDLVTVYNPNAEKSEVTSARETITKSNTVKHYSSAHFANVYATDNDSNSREDISLIVPSSASQLDRYIKLRDYKTNKKMTLSNNGAIVSQKLAKLQNVNVGDTFTIKEADGTSHKIRVAGITKMYAGHSIYMSKAYYNQVYDTKVTANAYLVTLKHATDKSVNAFAAKFNRTSAAVQTVQSKETKKTITNILSNLNNLILVLVLSASLLSLVVLYTLTNINVSERVRELSTLKVLGFYPKEVLMYIYRETNILTGAGIIVGIGVGYAFHAYIMALLPPATAMVAPGLTWINIIISVGLTIVFSLIVMFMMNRKIQSVDMLEALKSVD</sequence>
<feature type="domain" description="ABC3 transporter permease C-terminal" evidence="8">
    <location>
        <begin position="375"/>
        <end position="490"/>
    </location>
</feature>
<evidence type="ECO:0000313" key="11">
    <source>
        <dbReference type="Proteomes" id="UP000051922"/>
    </source>
</evidence>
<dbReference type="InterPro" id="IPR025857">
    <property type="entry name" value="MacB_PCD"/>
</dbReference>
<feature type="transmembrane region" description="Helical" evidence="7">
    <location>
        <begin position="16"/>
        <end position="36"/>
    </location>
</feature>
<dbReference type="RefSeq" id="WP_056957100.1">
    <property type="nucleotide sequence ID" value="NZ_AZFJ01000059.1"/>
</dbReference>
<dbReference type="EMBL" id="AZFJ01000059">
    <property type="protein sequence ID" value="KRL84692.1"/>
    <property type="molecule type" value="Genomic_DNA"/>
</dbReference>
<evidence type="ECO:0000256" key="7">
    <source>
        <dbReference type="SAM" id="Phobius"/>
    </source>
</evidence>
<dbReference type="InterPro" id="IPR038766">
    <property type="entry name" value="Membrane_comp_ABC_pdt"/>
</dbReference>
<keyword evidence="3 7" id="KW-0812">Transmembrane</keyword>
<feature type="domain" description="ABC3 transporter permease C-terminal" evidence="8">
    <location>
        <begin position="779"/>
        <end position="888"/>
    </location>
</feature>
<dbReference type="STRING" id="1423783.FC50_GL002006"/>
<evidence type="ECO:0000259" key="8">
    <source>
        <dbReference type="Pfam" id="PF02687"/>
    </source>
</evidence>
<dbReference type="Pfam" id="PF02687">
    <property type="entry name" value="FtsX"/>
    <property type="match status" value="2"/>
</dbReference>
<keyword evidence="4 7" id="KW-1133">Transmembrane helix</keyword>
<feature type="domain" description="MacB-like periplasmic core" evidence="9">
    <location>
        <begin position="542"/>
        <end position="742"/>
    </location>
</feature>
<keyword evidence="6" id="KW-0175">Coiled coil</keyword>
<feature type="transmembrane region" description="Helical" evidence="7">
    <location>
        <begin position="830"/>
        <end position="854"/>
    </location>
</feature>
<feature type="transmembrane region" description="Helical" evidence="7">
    <location>
        <begin position="866"/>
        <end position="888"/>
    </location>
</feature>
<dbReference type="PANTHER" id="PTHR30287">
    <property type="entry name" value="MEMBRANE COMPONENT OF PREDICTED ABC SUPERFAMILY METABOLITE UPTAKE TRANSPORTER"/>
    <property type="match status" value="1"/>
</dbReference>
<dbReference type="PATRIC" id="fig|1423783.4.peg.2056"/>
<accession>A0A0R1TWU7</accession>
<evidence type="ECO:0000313" key="10">
    <source>
        <dbReference type="EMBL" id="KRL84692.1"/>
    </source>
</evidence>
<reference evidence="10 11" key="1">
    <citation type="journal article" date="2015" name="Genome Announc.">
        <title>Expanding the biotechnology potential of lactobacilli through comparative genomics of 213 strains and associated genera.</title>
        <authorList>
            <person name="Sun Z."/>
            <person name="Harris H.M."/>
            <person name="McCann A."/>
            <person name="Guo C."/>
            <person name="Argimon S."/>
            <person name="Zhang W."/>
            <person name="Yang X."/>
            <person name="Jeffery I.B."/>
            <person name="Cooney J.C."/>
            <person name="Kagawa T.F."/>
            <person name="Liu W."/>
            <person name="Song Y."/>
            <person name="Salvetti E."/>
            <person name="Wrobel A."/>
            <person name="Rasinkangas P."/>
            <person name="Parkhill J."/>
            <person name="Rea M.C."/>
            <person name="O'Sullivan O."/>
            <person name="Ritari J."/>
            <person name="Douillard F.P."/>
            <person name="Paul Ross R."/>
            <person name="Yang R."/>
            <person name="Briner A.E."/>
            <person name="Felis G.E."/>
            <person name="de Vos W.M."/>
            <person name="Barrangou R."/>
            <person name="Klaenhammer T.R."/>
            <person name="Caufield P.W."/>
            <person name="Cui Y."/>
            <person name="Zhang H."/>
            <person name="O'Toole P.W."/>
        </authorList>
    </citation>
    <scope>NUCLEOTIDE SEQUENCE [LARGE SCALE GENOMIC DNA]</scope>
    <source>
        <strain evidence="10 11">DSM 15945</strain>
    </source>
</reference>
<feature type="transmembrane region" description="Helical" evidence="7">
    <location>
        <begin position="541"/>
        <end position="561"/>
    </location>
</feature>
<keyword evidence="5 7" id="KW-0472">Membrane</keyword>
<comment type="caution">
    <text evidence="10">The sequence shown here is derived from an EMBL/GenBank/DDBJ whole genome shotgun (WGS) entry which is preliminary data.</text>
</comment>
<name>A0A0R1TWU7_9LACO</name>
<dbReference type="GO" id="GO:0005886">
    <property type="term" value="C:plasma membrane"/>
    <property type="evidence" value="ECO:0007669"/>
    <property type="project" value="UniProtKB-SubCell"/>
</dbReference>
<proteinExistence type="predicted"/>
<dbReference type="Proteomes" id="UP000051922">
    <property type="component" value="Unassembled WGS sequence"/>
</dbReference>
<keyword evidence="2" id="KW-1003">Cell membrane</keyword>
<evidence type="ECO:0000259" key="9">
    <source>
        <dbReference type="Pfam" id="PF12704"/>
    </source>
</evidence>
<comment type="subcellular location">
    <subcellularLocation>
        <location evidence="1">Cell membrane</location>
        <topology evidence="1">Multi-pass membrane protein</topology>
    </subcellularLocation>
</comment>
<feature type="transmembrane region" description="Helical" evidence="7">
    <location>
        <begin position="776"/>
        <end position="795"/>
    </location>
</feature>
<feature type="transmembrane region" description="Helical" evidence="7">
    <location>
        <begin position="376"/>
        <end position="396"/>
    </location>
</feature>
<dbReference type="InterPro" id="IPR003838">
    <property type="entry name" value="ABC3_permease_C"/>
</dbReference>
<evidence type="ECO:0000256" key="4">
    <source>
        <dbReference type="ARBA" id="ARBA00022989"/>
    </source>
</evidence>
<organism evidence="10 11">
    <name type="scientific">Lacticaseibacillus pantheris DSM 15945 = JCM 12539 = NBRC 106106</name>
    <dbReference type="NCBI Taxonomy" id="1423783"/>
    <lineage>
        <taxon>Bacteria</taxon>
        <taxon>Bacillati</taxon>
        <taxon>Bacillota</taxon>
        <taxon>Bacilli</taxon>
        <taxon>Lactobacillales</taxon>
        <taxon>Lactobacillaceae</taxon>
        <taxon>Lacticaseibacillus</taxon>
    </lineage>
</organism>
<evidence type="ECO:0000256" key="6">
    <source>
        <dbReference type="SAM" id="Coils"/>
    </source>
</evidence>